<feature type="transmembrane region" description="Helical" evidence="6">
    <location>
        <begin position="59"/>
        <end position="77"/>
    </location>
</feature>
<gene>
    <name evidence="7" type="ORF">T440DRAFT_481946</name>
</gene>
<accession>A0A6A7AVM6</accession>
<keyword evidence="2 6" id="KW-0812">Transmembrane</keyword>
<reference evidence="7" key="1">
    <citation type="submission" date="2020-01" db="EMBL/GenBank/DDBJ databases">
        <authorList>
            <consortium name="DOE Joint Genome Institute"/>
            <person name="Haridas S."/>
            <person name="Albert R."/>
            <person name="Binder M."/>
            <person name="Bloem J."/>
            <person name="Labutti K."/>
            <person name="Salamov A."/>
            <person name="Andreopoulos B."/>
            <person name="Baker S.E."/>
            <person name="Barry K."/>
            <person name="Bills G."/>
            <person name="Bluhm B.H."/>
            <person name="Cannon C."/>
            <person name="Castanera R."/>
            <person name="Culley D.E."/>
            <person name="Daum C."/>
            <person name="Ezra D."/>
            <person name="Gonzalez J.B."/>
            <person name="Henrissat B."/>
            <person name="Kuo A."/>
            <person name="Liang C."/>
            <person name="Lipzen A."/>
            <person name="Lutzoni F."/>
            <person name="Magnuson J."/>
            <person name="Mondo S."/>
            <person name="Nolan M."/>
            <person name="Ohm R."/>
            <person name="Pangilinan J."/>
            <person name="Park H.-J."/>
            <person name="Ramirez L."/>
            <person name="Alfaro M."/>
            <person name="Sun H."/>
            <person name="Tritt A."/>
            <person name="Yoshinaga Y."/>
            <person name="Zwiers L.-H."/>
            <person name="Turgeon B.G."/>
            <person name="Goodwin S.B."/>
            <person name="Spatafora J.W."/>
            <person name="Crous P.W."/>
            <person name="Grigoriev I.V."/>
        </authorList>
    </citation>
    <scope>NUCLEOTIDE SEQUENCE</scope>
    <source>
        <strain evidence="7">IPT5</strain>
    </source>
</reference>
<evidence type="ECO:0000256" key="2">
    <source>
        <dbReference type="ARBA" id="ARBA00022692"/>
    </source>
</evidence>
<dbReference type="InterPro" id="IPR013901">
    <property type="entry name" value="Anthrone_oxy"/>
</dbReference>
<dbReference type="Pfam" id="PF08592">
    <property type="entry name" value="Anthrone_oxy"/>
    <property type="match status" value="1"/>
</dbReference>
<evidence type="ECO:0000313" key="7">
    <source>
        <dbReference type="EMBL" id="KAF2847112.1"/>
    </source>
</evidence>
<comment type="subcellular location">
    <subcellularLocation>
        <location evidence="1">Membrane</location>
        <topology evidence="1">Multi-pass membrane protein</topology>
    </subcellularLocation>
</comment>
<dbReference type="AlphaFoldDB" id="A0A6A7AVM6"/>
<dbReference type="PANTHER" id="PTHR35042:SF1">
    <property type="entry name" value="DUF1772-DOMAIN-CONTAINING PROTEIN"/>
    <property type="match status" value="1"/>
</dbReference>
<evidence type="ECO:0008006" key="9">
    <source>
        <dbReference type="Google" id="ProtNLM"/>
    </source>
</evidence>
<protein>
    <recommendedName>
        <fullName evidence="9">DUF1772-domain-containing protein</fullName>
    </recommendedName>
</protein>
<dbReference type="PANTHER" id="PTHR35042">
    <property type="entry name" value="ANTHRONE OXYGENASE ENCC"/>
    <property type="match status" value="1"/>
</dbReference>
<evidence type="ECO:0000256" key="1">
    <source>
        <dbReference type="ARBA" id="ARBA00004141"/>
    </source>
</evidence>
<dbReference type="Proteomes" id="UP000799423">
    <property type="component" value="Unassembled WGS sequence"/>
</dbReference>
<proteinExistence type="inferred from homology"/>
<evidence type="ECO:0000256" key="3">
    <source>
        <dbReference type="ARBA" id="ARBA00022989"/>
    </source>
</evidence>
<keyword evidence="8" id="KW-1185">Reference proteome</keyword>
<feature type="transmembrane region" description="Helical" evidence="6">
    <location>
        <begin position="92"/>
        <end position="111"/>
    </location>
</feature>
<evidence type="ECO:0000256" key="5">
    <source>
        <dbReference type="ARBA" id="ARBA00034313"/>
    </source>
</evidence>
<dbReference type="OrthoDB" id="5954308at2759"/>
<keyword evidence="4 6" id="KW-0472">Membrane</keyword>
<feature type="transmembrane region" description="Helical" evidence="6">
    <location>
        <begin position="6"/>
        <end position="29"/>
    </location>
</feature>
<organism evidence="7 8">
    <name type="scientific">Plenodomus tracheiphilus IPT5</name>
    <dbReference type="NCBI Taxonomy" id="1408161"/>
    <lineage>
        <taxon>Eukaryota</taxon>
        <taxon>Fungi</taxon>
        <taxon>Dikarya</taxon>
        <taxon>Ascomycota</taxon>
        <taxon>Pezizomycotina</taxon>
        <taxon>Dothideomycetes</taxon>
        <taxon>Pleosporomycetidae</taxon>
        <taxon>Pleosporales</taxon>
        <taxon>Pleosporineae</taxon>
        <taxon>Leptosphaeriaceae</taxon>
        <taxon>Plenodomus</taxon>
    </lineage>
</organism>
<evidence type="ECO:0000256" key="6">
    <source>
        <dbReference type="SAM" id="Phobius"/>
    </source>
</evidence>
<evidence type="ECO:0000313" key="8">
    <source>
        <dbReference type="Proteomes" id="UP000799423"/>
    </source>
</evidence>
<sequence length="166" mass="18014">MTVGHMIVQVAHIVGIMGAAFLSGFIACFSHAGVPTLNIAPVDILVHEFKIMYNIGKSTSPLIAIIVTMCNGFSAYHSKDSTSLILGSVSPFALYLAATLCVPCIIPYTLLYMEPSVNVRLLDMGARVEKGAKSKDLGLSEKDIRNMLIRWKGMNFVRAAIIILQL</sequence>
<comment type="similarity">
    <text evidence="5">Belongs to the anthrone oxygenase family.</text>
</comment>
<keyword evidence="3 6" id="KW-1133">Transmembrane helix</keyword>
<name>A0A6A7AVM6_9PLEO</name>
<dbReference type="GO" id="GO:0016020">
    <property type="term" value="C:membrane"/>
    <property type="evidence" value="ECO:0007669"/>
    <property type="project" value="UniProtKB-SubCell"/>
</dbReference>
<evidence type="ECO:0000256" key="4">
    <source>
        <dbReference type="ARBA" id="ARBA00023136"/>
    </source>
</evidence>
<dbReference type="EMBL" id="MU006328">
    <property type="protein sequence ID" value="KAF2847112.1"/>
    <property type="molecule type" value="Genomic_DNA"/>
</dbReference>